<evidence type="ECO:0000313" key="2">
    <source>
        <dbReference type="Proteomes" id="UP000055048"/>
    </source>
</evidence>
<dbReference type="AlphaFoldDB" id="A0A0V0TYU9"/>
<keyword evidence="2" id="KW-1185">Reference proteome</keyword>
<comment type="caution">
    <text evidence="1">The sequence shown here is derived from an EMBL/GenBank/DDBJ whole genome shotgun (WGS) entry which is preliminary data.</text>
</comment>
<dbReference type="Proteomes" id="UP000055048">
    <property type="component" value="Unassembled WGS sequence"/>
</dbReference>
<proteinExistence type="predicted"/>
<reference evidence="1 2" key="1">
    <citation type="submission" date="2015-01" db="EMBL/GenBank/DDBJ databases">
        <title>Evolution of Trichinella species and genotypes.</title>
        <authorList>
            <person name="Korhonen P.K."/>
            <person name="Edoardo P."/>
            <person name="Giuseppe L.R."/>
            <person name="Gasser R.B."/>
        </authorList>
    </citation>
    <scope>NUCLEOTIDE SEQUENCE [LARGE SCALE GENOMIC DNA]</scope>
    <source>
        <strain evidence="1">ISS417</strain>
    </source>
</reference>
<name>A0A0V0TYU9_9BILA</name>
<sequence>MKETKEKATCGLPFGRHLYACEGSIDQRMPKAKKLPLLASGLGRRRSPSINRFPAFLSPSLEHLQNLSIIKSPKSDQVLKFSVCLCLGVYKVCLAICNLVHVWDANMHVVYSSVACSWQTLDQCGGVENPIQKHRNG</sequence>
<organism evidence="1 2">
    <name type="scientific">Trichinella murrelli</name>
    <dbReference type="NCBI Taxonomy" id="144512"/>
    <lineage>
        <taxon>Eukaryota</taxon>
        <taxon>Metazoa</taxon>
        <taxon>Ecdysozoa</taxon>
        <taxon>Nematoda</taxon>
        <taxon>Enoplea</taxon>
        <taxon>Dorylaimia</taxon>
        <taxon>Trichinellida</taxon>
        <taxon>Trichinellidae</taxon>
        <taxon>Trichinella</taxon>
    </lineage>
</organism>
<evidence type="ECO:0000313" key="1">
    <source>
        <dbReference type="EMBL" id="KRX44165.1"/>
    </source>
</evidence>
<gene>
    <name evidence="1" type="ORF">T05_9272</name>
</gene>
<accession>A0A0V0TYU9</accession>
<dbReference type="EMBL" id="JYDJ01000103">
    <property type="protein sequence ID" value="KRX44165.1"/>
    <property type="molecule type" value="Genomic_DNA"/>
</dbReference>
<protein>
    <submittedName>
        <fullName evidence="1">Uncharacterized protein</fullName>
    </submittedName>
</protein>